<name>A0A9N9SPL6_DIABA</name>
<keyword evidence="4" id="KW-1185">Reference proteome</keyword>
<dbReference type="GO" id="GO:0006139">
    <property type="term" value="P:nucleobase-containing compound metabolic process"/>
    <property type="evidence" value="ECO:0007669"/>
    <property type="project" value="InterPro"/>
</dbReference>
<dbReference type="InterPro" id="IPR018974">
    <property type="entry name" value="Tex-like_N"/>
</dbReference>
<dbReference type="InterPro" id="IPR055179">
    <property type="entry name" value="Tex-like_central_region"/>
</dbReference>
<feature type="compositionally biased region" description="Basic and acidic residues" evidence="1">
    <location>
        <begin position="194"/>
        <end position="206"/>
    </location>
</feature>
<dbReference type="InterPro" id="IPR041692">
    <property type="entry name" value="HHH_9"/>
</dbReference>
<dbReference type="Pfam" id="PF12836">
    <property type="entry name" value="HHH_3"/>
    <property type="match status" value="1"/>
</dbReference>
<dbReference type="GO" id="GO:0006412">
    <property type="term" value="P:translation"/>
    <property type="evidence" value="ECO:0007669"/>
    <property type="project" value="TreeGrafter"/>
</dbReference>
<dbReference type="InterPro" id="IPR032639">
    <property type="entry name" value="Tex_YqgF"/>
</dbReference>
<dbReference type="InterPro" id="IPR010994">
    <property type="entry name" value="RuvA_2-like"/>
</dbReference>
<dbReference type="SMART" id="SM00732">
    <property type="entry name" value="YqgFc"/>
    <property type="match status" value="1"/>
</dbReference>
<dbReference type="Pfam" id="PF00575">
    <property type="entry name" value="S1"/>
    <property type="match status" value="1"/>
</dbReference>
<dbReference type="FunFam" id="1.10.10.650:FF:000001">
    <property type="entry name" value="S1 RNA-binding domain 1"/>
    <property type="match status" value="1"/>
</dbReference>
<dbReference type="InterPro" id="IPR012340">
    <property type="entry name" value="NA-bd_OB-fold"/>
</dbReference>
<dbReference type="InterPro" id="IPR037027">
    <property type="entry name" value="YqgF/RNaseH-like_dom_sf"/>
</dbReference>
<dbReference type="SUPFAM" id="SSF50249">
    <property type="entry name" value="Nucleic acid-binding proteins"/>
    <property type="match status" value="1"/>
</dbReference>
<accession>A0A9N9SPL6</accession>
<dbReference type="SUPFAM" id="SSF47781">
    <property type="entry name" value="RuvA domain 2-like"/>
    <property type="match status" value="2"/>
</dbReference>
<protein>
    <recommendedName>
        <fullName evidence="2">S1 motif domain-containing protein</fullName>
    </recommendedName>
</protein>
<dbReference type="SMART" id="SM00316">
    <property type="entry name" value="S1"/>
    <property type="match status" value="1"/>
</dbReference>
<dbReference type="AlphaFoldDB" id="A0A9N9SPL6"/>
<feature type="region of interest" description="Disordered" evidence="1">
    <location>
        <begin position="78"/>
        <end position="129"/>
    </location>
</feature>
<dbReference type="EMBL" id="OU898276">
    <property type="protein sequence ID" value="CAG9826823.1"/>
    <property type="molecule type" value="Genomic_DNA"/>
</dbReference>
<dbReference type="InterPro" id="IPR050437">
    <property type="entry name" value="Ribos_protein_bS1-like"/>
</dbReference>
<dbReference type="Gene3D" id="1.10.10.650">
    <property type="entry name" value="RuvA domain 2-like"/>
    <property type="match status" value="1"/>
</dbReference>
<reference evidence="3" key="1">
    <citation type="submission" date="2022-01" db="EMBL/GenBank/DDBJ databases">
        <authorList>
            <person name="King R."/>
        </authorList>
    </citation>
    <scope>NUCLEOTIDE SEQUENCE</scope>
</reference>
<dbReference type="Pfam" id="PF17674">
    <property type="entry name" value="HHH_9"/>
    <property type="match status" value="1"/>
</dbReference>
<feature type="compositionally biased region" description="Basic and acidic residues" evidence="1">
    <location>
        <begin position="79"/>
        <end position="95"/>
    </location>
</feature>
<dbReference type="SUPFAM" id="SSF53098">
    <property type="entry name" value="Ribonuclease H-like"/>
    <property type="match status" value="1"/>
</dbReference>
<dbReference type="OrthoDB" id="995477at2759"/>
<feature type="compositionally biased region" description="Polar residues" evidence="1">
    <location>
        <begin position="173"/>
        <end position="193"/>
    </location>
</feature>
<dbReference type="Pfam" id="PF22706">
    <property type="entry name" value="Tex_central_region"/>
    <property type="match status" value="1"/>
</dbReference>
<proteinExistence type="predicted"/>
<dbReference type="GO" id="GO:0003735">
    <property type="term" value="F:structural constituent of ribosome"/>
    <property type="evidence" value="ECO:0007669"/>
    <property type="project" value="TreeGrafter"/>
</dbReference>
<dbReference type="Proteomes" id="UP001153709">
    <property type="component" value="Chromosome 1"/>
</dbReference>
<dbReference type="InterPro" id="IPR023323">
    <property type="entry name" value="Tex-like_dom_sf"/>
</dbReference>
<evidence type="ECO:0000256" key="1">
    <source>
        <dbReference type="SAM" id="MobiDB-lite"/>
    </source>
</evidence>
<dbReference type="PROSITE" id="PS50126">
    <property type="entry name" value="S1"/>
    <property type="match status" value="1"/>
</dbReference>
<dbReference type="Pfam" id="PF09371">
    <property type="entry name" value="Tex_N"/>
    <property type="match status" value="1"/>
</dbReference>
<dbReference type="Pfam" id="PF16921">
    <property type="entry name" value="Tex_YqgF"/>
    <property type="match status" value="1"/>
</dbReference>
<dbReference type="PANTHER" id="PTHR10724">
    <property type="entry name" value="30S RIBOSOMAL PROTEIN S1"/>
    <property type="match status" value="1"/>
</dbReference>
<organism evidence="3 4">
    <name type="scientific">Diabrotica balteata</name>
    <name type="common">Banded cucumber beetle</name>
    <dbReference type="NCBI Taxonomy" id="107213"/>
    <lineage>
        <taxon>Eukaryota</taxon>
        <taxon>Metazoa</taxon>
        <taxon>Ecdysozoa</taxon>
        <taxon>Arthropoda</taxon>
        <taxon>Hexapoda</taxon>
        <taxon>Insecta</taxon>
        <taxon>Pterygota</taxon>
        <taxon>Neoptera</taxon>
        <taxon>Endopterygota</taxon>
        <taxon>Coleoptera</taxon>
        <taxon>Polyphaga</taxon>
        <taxon>Cucujiformia</taxon>
        <taxon>Chrysomeloidea</taxon>
        <taxon>Chrysomelidae</taxon>
        <taxon>Galerucinae</taxon>
        <taxon>Diabroticina</taxon>
        <taxon>Diabroticites</taxon>
        <taxon>Diabrotica</taxon>
    </lineage>
</organism>
<evidence type="ECO:0000313" key="3">
    <source>
        <dbReference type="EMBL" id="CAG9826823.1"/>
    </source>
</evidence>
<dbReference type="Gene3D" id="1.10.150.310">
    <property type="entry name" value="Tex RuvX-like domain-like"/>
    <property type="match status" value="1"/>
</dbReference>
<feature type="region of interest" description="Disordered" evidence="1">
    <location>
        <begin position="142"/>
        <end position="243"/>
    </location>
</feature>
<feature type="compositionally biased region" description="Basic residues" evidence="1">
    <location>
        <begin position="142"/>
        <end position="154"/>
    </location>
</feature>
<feature type="domain" description="S1 motif" evidence="2">
    <location>
        <begin position="947"/>
        <end position="1009"/>
    </location>
</feature>
<sequence length="1012" mass="114314">MKRSPRVNTSVDANISSVMISDDEDLTVVMEHSPPKRITRERRAKYDKKFYTLELTSDEDEISDKEDKDETFVLVDSVIDGKKESSTKSKPKRNENNNSLIEITDDESDIETPVKNTRKRAPVKTKQSTVKVPIVKTTIKKPQVKKERVVKKPQVKKEPTVRKTRVKKEPTTPRINNESSSLDETVKATTAQIKNEKLIQDGDETLKTASPKPNLKRKNSKDNAKVKSEAKSELNPPKAKKLKTEMNLPSTSLDTKHVNLNCETTWKDHELLAENMSLSKHIAWNVINLFNDGSTIPFIARYRRTQTGNMTPEDLRDVKSAYDDICVLKQKIKTVVNTLEKTGQKNKQIELIVKSSKSLEELEIIYAPYKPEAKRTLAERAKSLGLEEPATALFNNTCAVDLSQWVDVSKEELKSLEDVQNGVIHIIAHKISTDSDMLSFLRDLRQNVNFTLETKKLHAKQPKAKTKKSVIQEKPIDELKFQVYFDYSIPVKFIKPHQVLAINRGEHHKVLSVKINPPPYLVDTYKKFCLQKYINRGVYNEDRRTLVGDACIDAFSRLLLPSMVREVRSELKTMAEKASYEVFSKNLKQILLAAPIKGERILGIDPGYHHGCKLALISSTGKVLDQGVIFPHSVSEDNRDKSKTILKDLLDRHDCSLIGLGDGKASKQTEEWLSHLIRNKYFHPKDVKYTIVTEDGASVYSCSAEAKKEFPDMDTNIISAVSLARRIQDPLAELVKVEPKHLGVGMYQHDLKKKTLEEALDEVVSECVSFVGVDLNTASQCLLRRIAGITDKRATEIIKFREKNGAFICRDQLLKVPGIGPKAFEQCAGFLRIVPTNAASPSKLSKSYKTTKLDQTIIHPESYDLTKKLLKSLKLNEDQIGEETLIQGVQTIKSELPEVCEKLDTNVETLNLIIDALEKPLNYDFRTESQNTFFAVELKDFDDVSVGDKMVGRVKNVTHFGCFVDIGISQDALIHSSKMNGLDLQIGDRVNCVVLTVDKLRQRIGLKAISKQ</sequence>
<evidence type="ECO:0000259" key="2">
    <source>
        <dbReference type="PROSITE" id="PS50126"/>
    </source>
</evidence>
<dbReference type="SUPFAM" id="SSF158832">
    <property type="entry name" value="Tex N-terminal region-like"/>
    <property type="match status" value="1"/>
</dbReference>
<gene>
    <name evidence="3" type="ORF">DIABBA_LOCUS907</name>
</gene>
<dbReference type="InterPro" id="IPR003029">
    <property type="entry name" value="S1_domain"/>
</dbReference>
<dbReference type="Gene3D" id="3.30.420.140">
    <property type="entry name" value="YqgF/RNase H-like domain"/>
    <property type="match status" value="1"/>
</dbReference>
<evidence type="ECO:0000313" key="4">
    <source>
        <dbReference type="Proteomes" id="UP001153709"/>
    </source>
</evidence>
<dbReference type="FunFam" id="3.30.420.140:FF:000001">
    <property type="entry name" value="RNA-binding transcriptional accessory protein"/>
    <property type="match status" value="1"/>
</dbReference>
<dbReference type="Gene3D" id="2.40.50.140">
    <property type="entry name" value="Nucleic acid-binding proteins"/>
    <property type="match status" value="1"/>
</dbReference>
<dbReference type="GO" id="GO:0003729">
    <property type="term" value="F:mRNA binding"/>
    <property type="evidence" value="ECO:0007669"/>
    <property type="project" value="TreeGrafter"/>
</dbReference>
<dbReference type="InterPro" id="IPR006641">
    <property type="entry name" value="YqgF/RNaseH-like_dom"/>
</dbReference>
<dbReference type="FunFam" id="1.10.150.310:FF:000001">
    <property type="entry name" value="RNA-binding transcriptional accessory protein"/>
    <property type="match status" value="1"/>
</dbReference>
<dbReference type="Gene3D" id="1.10.3500.10">
    <property type="entry name" value="Tex N-terminal region-like"/>
    <property type="match status" value="1"/>
</dbReference>
<dbReference type="PANTHER" id="PTHR10724:SF10">
    <property type="entry name" value="S1 RNA-BINDING DOMAIN-CONTAINING PROTEIN 1"/>
    <property type="match status" value="1"/>
</dbReference>
<dbReference type="InterPro" id="IPR023319">
    <property type="entry name" value="Tex-like_HTH_dom_sf"/>
</dbReference>
<feature type="compositionally biased region" description="Basic and acidic residues" evidence="1">
    <location>
        <begin position="155"/>
        <end position="171"/>
    </location>
</feature>
<feature type="compositionally biased region" description="Basic and acidic residues" evidence="1">
    <location>
        <begin position="220"/>
        <end position="232"/>
    </location>
</feature>
<dbReference type="InterPro" id="IPR012337">
    <property type="entry name" value="RNaseH-like_sf"/>
</dbReference>